<organism evidence="1 2">
    <name type="scientific">Pluteus cervinus</name>
    <dbReference type="NCBI Taxonomy" id="181527"/>
    <lineage>
        <taxon>Eukaryota</taxon>
        <taxon>Fungi</taxon>
        <taxon>Dikarya</taxon>
        <taxon>Basidiomycota</taxon>
        <taxon>Agaricomycotina</taxon>
        <taxon>Agaricomycetes</taxon>
        <taxon>Agaricomycetidae</taxon>
        <taxon>Agaricales</taxon>
        <taxon>Pluteineae</taxon>
        <taxon>Pluteaceae</taxon>
        <taxon>Pluteus</taxon>
    </lineage>
</organism>
<dbReference type="Proteomes" id="UP000308600">
    <property type="component" value="Unassembled WGS sequence"/>
</dbReference>
<reference evidence="1 2" key="1">
    <citation type="journal article" date="2019" name="Nat. Ecol. Evol.">
        <title>Megaphylogeny resolves global patterns of mushroom evolution.</title>
        <authorList>
            <person name="Varga T."/>
            <person name="Krizsan K."/>
            <person name="Foldi C."/>
            <person name="Dima B."/>
            <person name="Sanchez-Garcia M."/>
            <person name="Sanchez-Ramirez S."/>
            <person name="Szollosi G.J."/>
            <person name="Szarkandi J.G."/>
            <person name="Papp V."/>
            <person name="Albert L."/>
            <person name="Andreopoulos W."/>
            <person name="Angelini C."/>
            <person name="Antonin V."/>
            <person name="Barry K.W."/>
            <person name="Bougher N.L."/>
            <person name="Buchanan P."/>
            <person name="Buyck B."/>
            <person name="Bense V."/>
            <person name="Catcheside P."/>
            <person name="Chovatia M."/>
            <person name="Cooper J."/>
            <person name="Damon W."/>
            <person name="Desjardin D."/>
            <person name="Finy P."/>
            <person name="Geml J."/>
            <person name="Haridas S."/>
            <person name="Hughes K."/>
            <person name="Justo A."/>
            <person name="Karasinski D."/>
            <person name="Kautmanova I."/>
            <person name="Kiss B."/>
            <person name="Kocsube S."/>
            <person name="Kotiranta H."/>
            <person name="LaButti K.M."/>
            <person name="Lechner B.E."/>
            <person name="Liimatainen K."/>
            <person name="Lipzen A."/>
            <person name="Lukacs Z."/>
            <person name="Mihaltcheva S."/>
            <person name="Morgado L.N."/>
            <person name="Niskanen T."/>
            <person name="Noordeloos M.E."/>
            <person name="Ohm R.A."/>
            <person name="Ortiz-Santana B."/>
            <person name="Ovrebo C."/>
            <person name="Racz N."/>
            <person name="Riley R."/>
            <person name="Savchenko A."/>
            <person name="Shiryaev A."/>
            <person name="Soop K."/>
            <person name="Spirin V."/>
            <person name="Szebenyi C."/>
            <person name="Tomsovsky M."/>
            <person name="Tulloss R.E."/>
            <person name="Uehling J."/>
            <person name="Grigoriev I.V."/>
            <person name="Vagvolgyi C."/>
            <person name="Papp T."/>
            <person name="Martin F.M."/>
            <person name="Miettinen O."/>
            <person name="Hibbett D.S."/>
            <person name="Nagy L.G."/>
        </authorList>
    </citation>
    <scope>NUCLEOTIDE SEQUENCE [LARGE SCALE GENOMIC DNA]</scope>
    <source>
        <strain evidence="1 2">NL-1719</strain>
    </source>
</reference>
<evidence type="ECO:0000313" key="2">
    <source>
        <dbReference type="Proteomes" id="UP000308600"/>
    </source>
</evidence>
<keyword evidence="2" id="KW-1185">Reference proteome</keyword>
<accession>A0ACD3BJX4</accession>
<gene>
    <name evidence="1" type="ORF">BDN72DRAFT_49138</name>
</gene>
<sequence>MDPTMVAFPAIHTSRHALMYTSLVYLTPQIMTLDFMIAYPSGAVHMPVEILLLIRRNLIPLIAELLVLHAQKALQNYGVKLSKSLCSDCFVYQHEVYGPDVWQWQQFRGACRCTGTTGMYLQLDDPPYFPSPACWLVNYLSSEVRRLRHSHTAHFANAIGDAVSAALLRYGYDLHVPTASGYAHEPLEWSDIHTRVLVVPRLQYGNPTMTDDLTQVDALLSSTLFHAKLDYSHPASSDGLDTSRVQLQPFSMLKYCHTVMPSTFFSTSTSDRMHTLLVLIAAPFTIPLMILTMLLTICFFYARPASFRIVYAG</sequence>
<protein>
    <submittedName>
        <fullName evidence="1">Uncharacterized protein</fullName>
    </submittedName>
</protein>
<name>A0ACD3BJX4_9AGAR</name>
<evidence type="ECO:0000313" key="1">
    <source>
        <dbReference type="EMBL" id="TFK77542.1"/>
    </source>
</evidence>
<dbReference type="EMBL" id="ML208259">
    <property type="protein sequence ID" value="TFK77542.1"/>
    <property type="molecule type" value="Genomic_DNA"/>
</dbReference>
<proteinExistence type="predicted"/>